<comment type="caution">
    <text evidence="2">The sequence shown here is derived from an EMBL/GenBank/DDBJ whole genome shotgun (WGS) entry which is preliminary data.</text>
</comment>
<evidence type="ECO:0000313" key="3">
    <source>
        <dbReference type="Proteomes" id="UP000807342"/>
    </source>
</evidence>
<proteinExistence type="predicted"/>
<gene>
    <name evidence="2" type="ORF">P691DRAFT_768040</name>
</gene>
<accession>A0A9P5WXG4</accession>
<reference evidence="2" key="1">
    <citation type="submission" date="2020-11" db="EMBL/GenBank/DDBJ databases">
        <authorList>
            <consortium name="DOE Joint Genome Institute"/>
            <person name="Ahrendt S."/>
            <person name="Riley R."/>
            <person name="Andreopoulos W."/>
            <person name="Labutti K."/>
            <person name="Pangilinan J."/>
            <person name="Ruiz-Duenas F.J."/>
            <person name="Barrasa J.M."/>
            <person name="Sanchez-Garcia M."/>
            <person name="Camarero S."/>
            <person name="Miyauchi S."/>
            <person name="Serrano A."/>
            <person name="Linde D."/>
            <person name="Babiker R."/>
            <person name="Drula E."/>
            <person name="Ayuso-Fernandez I."/>
            <person name="Pacheco R."/>
            <person name="Padilla G."/>
            <person name="Ferreira P."/>
            <person name="Barriuso J."/>
            <person name="Kellner H."/>
            <person name="Castanera R."/>
            <person name="Alfaro M."/>
            <person name="Ramirez L."/>
            <person name="Pisabarro A.G."/>
            <person name="Kuo A."/>
            <person name="Tritt A."/>
            <person name="Lipzen A."/>
            <person name="He G."/>
            <person name="Yan M."/>
            <person name="Ng V."/>
            <person name="Cullen D."/>
            <person name="Martin F."/>
            <person name="Rosso M.-N."/>
            <person name="Henrissat B."/>
            <person name="Hibbett D."/>
            <person name="Martinez A.T."/>
            <person name="Grigoriev I.V."/>
        </authorList>
    </citation>
    <scope>NUCLEOTIDE SEQUENCE</scope>
    <source>
        <strain evidence="2">MF-IS2</strain>
    </source>
</reference>
<keyword evidence="3" id="KW-1185">Reference proteome</keyword>
<dbReference type="AlphaFoldDB" id="A0A9P5WXG4"/>
<feature type="region of interest" description="Disordered" evidence="1">
    <location>
        <begin position="158"/>
        <end position="224"/>
    </location>
</feature>
<evidence type="ECO:0000313" key="2">
    <source>
        <dbReference type="EMBL" id="KAF9440252.1"/>
    </source>
</evidence>
<protein>
    <submittedName>
        <fullName evidence="2">Uncharacterized protein</fullName>
    </submittedName>
</protein>
<evidence type="ECO:0000256" key="1">
    <source>
        <dbReference type="SAM" id="MobiDB-lite"/>
    </source>
</evidence>
<dbReference type="Proteomes" id="UP000807342">
    <property type="component" value="Unassembled WGS sequence"/>
</dbReference>
<dbReference type="EMBL" id="MU152701">
    <property type="protein sequence ID" value="KAF9440252.1"/>
    <property type="molecule type" value="Genomic_DNA"/>
</dbReference>
<dbReference type="OrthoDB" id="343114at2759"/>
<name>A0A9P5WXG4_9AGAR</name>
<feature type="compositionally biased region" description="Pro residues" evidence="1">
    <location>
        <begin position="215"/>
        <end position="224"/>
    </location>
</feature>
<sequence>MPCKAKNKPATNAMPTYKLSATTEQFFTVMDQNHRITSQFTTQELMKIGGFDWAEIRDDLLRMNFTEVDTSTPDNSTAIEVDNNDNALSYKELSPAEDLTNAIAAFGQWFENNIRCLTMMFSLIPALHHCPNPPPCTHPHQDDALPCRCLHANDIPPPPLEAASQAPAPSHKASMPPPPPTATATLPAAVASIPKPGPKPRPSYAGAVVKNLDPAAPPFMHGPP</sequence>
<feature type="compositionally biased region" description="Low complexity" evidence="1">
    <location>
        <begin position="182"/>
        <end position="192"/>
    </location>
</feature>
<organism evidence="2 3">
    <name type="scientific">Macrolepiota fuliginosa MF-IS2</name>
    <dbReference type="NCBI Taxonomy" id="1400762"/>
    <lineage>
        <taxon>Eukaryota</taxon>
        <taxon>Fungi</taxon>
        <taxon>Dikarya</taxon>
        <taxon>Basidiomycota</taxon>
        <taxon>Agaricomycotina</taxon>
        <taxon>Agaricomycetes</taxon>
        <taxon>Agaricomycetidae</taxon>
        <taxon>Agaricales</taxon>
        <taxon>Agaricineae</taxon>
        <taxon>Agaricaceae</taxon>
        <taxon>Macrolepiota</taxon>
    </lineage>
</organism>